<protein>
    <submittedName>
        <fullName evidence="2">Uncharacterized protein</fullName>
    </submittedName>
</protein>
<sequence length="153" mass="17621">MQKSFLSTDNQFQRFLQVLAFVFLGYGFYLWHKDQEGSGFAILGACYSWLFSYYFSKDFLDRYKPQSVIQRVGDLLIFRQFKGVMKVSSSIEEEIELSRISTLTVGDNYISVILDGNGKGFDFVLKAKRADILAHIESIITEQEKADITIKKI</sequence>
<feature type="transmembrane region" description="Helical" evidence="1">
    <location>
        <begin position="12"/>
        <end position="31"/>
    </location>
</feature>
<evidence type="ECO:0000256" key="1">
    <source>
        <dbReference type="SAM" id="Phobius"/>
    </source>
</evidence>
<keyword evidence="1" id="KW-0472">Membrane</keyword>
<dbReference type="EMBL" id="CP072110">
    <property type="protein sequence ID" value="QTH64009.1"/>
    <property type="molecule type" value="Genomic_DNA"/>
</dbReference>
<dbReference type="KEGG" id="psym:J1N51_00480"/>
<evidence type="ECO:0000313" key="2">
    <source>
        <dbReference type="EMBL" id="QTH64009.1"/>
    </source>
</evidence>
<feature type="transmembrane region" description="Helical" evidence="1">
    <location>
        <begin position="37"/>
        <end position="55"/>
    </location>
</feature>
<proteinExistence type="predicted"/>
<keyword evidence="1" id="KW-0812">Transmembrane</keyword>
<organism evidence="2 3">
    <name type="scientific">Psychrosphaera ytuae</name>
    <dbReference type="NCBI Taxonomy" id="2820710"/>
    <lineage>
        <taxon>Bacteria</taxon>
        <taxon>Pseudomonadati</taxon>
        <taxon>Pseudomonadota</taxon>
        <taxon>Gammaproteobacteria</taxon>
        <taxon>Alteromonadales</taxon>
        <taxon>Pseudoalteromonadaceae</taxon>
        <taxon>Psychrosphaera</taxon>
    </lineage>
</organism>
<dbReference type="AlphaFoldDB" id="A0A975DBQ6"/>
<dbReference type="Proteomes" id="UP000682739">
    <property type="component" value="Chromosome"/>
</dbReference>
<dbReference type="RefSeq" id="WP_208832064.1">
    <property type="nucleotide sequence ID" value="NZ_CP072110.1"/>
</dbReference>
<evidence type="ECO:0000313" key="3">
    <source>
        <dbReference type="Proteomes" id="UP000682739"/>
    </source>
</evidence>
<gene>
    <name evidence="2" type="ORF">J1N51_00480</name>
</gene>
<keyword evidence="3" id="KW-1185">Reference proteome</keyword>
<keyword evidence="1" id="KW-1133">Transmembrane helix</keyword>
<name>A0A975DBQ6_9GAMM</name>
<reference evidence="2" key="1">
    <citation type="submission" date="2021-03" db="EMBL/GenBank/DDBJ databases">
        <title>Description of Psychrosphaera ytuae sp. nov. isolated from deep sea sediment of South China Sea.</title>
        <authorList>
            <person name="Zhang J."/>
            <person name="Xu X.-D."/>
        </authorList>
    </citation>
    <scope>NUCLEOTIDE SEQUENCE</scope>
    <source>
        <strain evidence="2">MTZ26</strain>
    </source>
</reference>
<accession>A0A975DBQ6</accession>